<keyword evidence="4 9" id="KW-0812">Transmembrane</keyword>
<feature type="transmembrane region" description="Helical" evidence="9">
    <location>
        <begin position="226"/>
        <end position="243"/>
    </location>
</feature>
<evidence type="ECO:0000256" key="7">
    <source>
        <dbReference type="ARBA" id="ARBA00023136"/>
    </source>
</evidence>
<dbReference type="Proteomes" id="UP000536275">
    <property type="component" value="Unassembled WGS sequence"/>
</dbReference>
<protein>
    <submittedName>
        <fullName evidence="11">Transmembrane amino acid transporter family protein</fullName>
    </submittedName>
</protein>
<feature type="transmembrane region" description="Helical" evidence="9">
    <location>
        <begin position="145"/>
        <end position="171"/>
    </location>
</feature>
<reference evidence="11 12" key="1">
    <citation type="submission" date="2020-03" db="EMBL/GenBank/DDBJ databases">
        <title>FDA dAtabase for Regulatory Grade micrObial Sequences (FDA-ARGOS): Supporting development and validation of Infectious Disease Dx tests.</title>
        <authorList>
            <person name="Campos J."/>
            <person name="Goldberg B."/>
            <person name="Tallon L."/>
            <person name="Sadzewicz L."/>
            <person name="Vavikolanu K."/>
            <person name="Mehta A."/>
            <person name="Aluvathingal J."/>
            <person name="Nadendla S."/>
            <person name="Nandy P."/>
            <person name="Geyer C."/>
            <person name="Yan Y."/>
            <person name="Sichtig H."/>
        </authorList>
    </citation>
    <scope>NUCLEOTIDE SEQUENCE [LARGE SCALE GENOMIC DNA]</scope>
    <source>
        <strain evidence="11 12">FDAARGOS_656</strain>
    </source>
</reference>
<feature type="domain" description="Amino acid transporter transmembrane" evidence="10">
    <location>
        <begin position="344"/>
        <end position="426"/>
    </location>
</feature>
<feature type="compositionally biased region" description="Polar residues" evidence="8">
    <location>
        <begin position="1"/>
        <end position="24"/>
    </location>
</feature>
<feature type="domain" description="Amino acid transporter transmembrane" evidence="10">
    <location>
        <begin position="71"/>
        <end position="243"/>
    </location>
</feature>
<name>A0A8H6EZV9_CANAX</name>
<keyword evidence="3" id="KW-0813">Transport</keyword>
<organism evidence="11 12">
    <name type="scientific">Candida albicans</name>
    <name type="common">Yeast</name>
    <dbReference type="NCBI Taxonomy" id="5476"/>
    <lineage>
        <taxon>Eukaryota</taxon>
        <taxon>Fungi</taxon>
        <taxon>Dikarya</taxon>
        <taxon>Ascomycota</taxon>
        <taxon>Saccharomycotina</taxon>
        <taxon>Pichiomycetes</taxon>
        <taxon>Debaryomycetaceae</taxon>
        <taxon>Candida/Lodderomyces clade</taxon>
        <taxon>Candida</taxon>
    </lineage>
</organism>
<feature type="domain" description="Amino acid transporter transmembrane" evidence="10">
    <location>
        <begin position="251"/>
        <end position="305"/>
    </location>
</feature>
<dbReference type="Pfam" id="PF01490">
    <property type="entry name" value="Aa_trans"/>
    <property type="match status" value="3"/>
</dbReference>
<comment type="caution">
    <text evidence="11">The sequence shown here is derived from an EMBL/GenBank/DDBJ whole genome shotgun (WGS) entry which is preliminary data.</text>
</comment>
<evidence type="ECO:0000256" key="4">
    <source>
        <dbReference type="ARBA" id="ARBA00022692"/>
    </source>
</evidence>
<evidence type="ECO:0000256" key="5">
    <source>
        <dbReference type="ARBA" id="ARBA00022970"/>
    </source>
</evidence>
<feature type="transmembrane region" description="Helical" evidence="9">
    <location>
        <begin position="193"/>
        <end position="214"/>
    </location>
</feature>
<dbReference type="EMBL" id="JABWAD010000068">
    <property type="protein sequence ID" value="KAF6060585.1"/>
    <property type="molecule type" value="Genomic_DNA"/>
</dbReference>
<feature type="transmembrane region" description="Helical" evidence="9">
    <location>
        <begin position="102"/>
        <end position="124"/>
    </location>
</feature>
<evidence type="ECO:0000313" key="12">
    <source>
        <dbReference type="Proteomes" id="UP000536275"/>
    </source>
</evidence>
<dbReference type="PANTHER" id="PTHR22950:SF458">
    <property type="entry name" value="SODIUM-COUPLED NEUTRAL AMINO ACID TRANSPORTER 11-RELATED"/>
    <property type="match status" value="1"/>
</dbReference>
<keyword evidence="7 9" id="KW-0472">Membrane</keyword>
<dbReference type="GO" id="GO:0016020">
    <property type="term" value="C:membrane"/>
    <property type="evidence" value="ECO:0007669"/>
    <property type="project" value="UniProtKB-SubCell"/>
</dbReference>
<feature type="transmembrane region" description="Helical" evidence="9">
    <location>
        <begin position="77"/>
        <end position="96"/>
    </location>
</feature>
<evidence type="ECO:0000256" key="3">
    <source>
        <dbReference type="ARBA" id="ARBA00022448"/>
    </source>
</evidence>
<dbReference type="GO" id="GO:0005783">
    <property type="term" value="C:endoplasmic reticulum"/>
    <property type="evidence" value="ECO:0007669"/>
    <property type="project" value="TreeGrafter"/>
</dbReference>
<feature type="transmembrane region" description="Helical" evidence="9">
    <location>
        <begin position="350"/>
        <end position="368"/>
    </location>
</feature>
<evidence type="ECO:0000256" key="6">
    <source>
        <dbReference type="ARBA" id="ARBA00022989"/>
    </source>
</evidence>
<keyword evidence="5" id="KW-0029">Amino-acid transport</keyword>
<dbReference type="AlphaFoldDB" id="A0A8H6EZV9"/>
<comment type="subcellular location">
    <subcellularLocation>
        <location evidence="1">Membrane</location>
        <topology evidence="1">Multi-pass membrane protein</topology>
    </subcellularLocation>
</comment>
<dbReference type="InterPro" id="IPR013057">
    <property type="entry name" value="AA_transpt_TM"/>
</dbReference>
<feature type="transmembrane region" description="Helical" evidence="9">
    <location>
        <begin position="375"/>
        <end position="392"/>
    </location>
</feature>
<proteinExistence type="inferred from homology"/>
<evidence type="ECO:0000256" key="2">
    <source>
        <dbReference type="ARBA" id="ARBA00008066"/>
    </source>
</evidence>
<keyword evidence="6 9" id="KW-1133">Transmembrane helix</keyword>
<accession>A0A8H6EZV9</accession>
<feature type="transmembrane region" description="Helical" evidence="9">
    <location>
        <begin position="404"/>
        <end position="426"/>
    </location>
</feature>
<comment type="similarity">
    <text evidence="2">Belongs to the amino acid/polyamine transporter 2 family.</text>
</comment>
<dbReference type="PANTHER" id="PTHR22950">
    <property type="entry name" value="AMINO ACID TRANSPORTER"/>
    <property type="match status" value="1"/>
</dbReference>
<gene>
    <name evidence="11" type="ORF">FOB64_006778</name>
</gene>
<evidence type="ECO:0000256" key="8">
    <source>
        <dbReference type="SAM" id="MobiDB-lite"/>
    </source>
</evidence>
<sequence>MSVPKTKSSSNGYTSVPQGENQADNLSNSETLTNNNQERSTDEYELQTLNSLDYEVENGPEEQQEEEQTGSSTMKMAFMNMANSILGAGIIGQPYAFRNSGLIGGILIMILLTVLIDWTLRLIIKNSILSQTKSYQDTVNYCFGVWGKIVLLVSICSFAYGGCMAFCVIIGDTIPHVLKAFIPESITRSDGPLGWLFARNTIIVLFTTCISYPLSLNRDISKLAKASGFALVGMFIIVVLTIFRAPFVSPTIKGISVISFALVCHHNTMFIYQSMKNPSLAKFSKLTHISCLVSMIFCMIMAINGLINLETLQRGTFSIISKVMIIGSILPDFKASVDGSTADLELSSKQHFFITSFLVFSSMSVALFTCNLGMILELVGATSASLMAYIIPPLCYLKLSWNQAIPSIACVLFGFAVMFISSFMTIKNTSSDGGDHCVID</sequence>
<evidence type="ECO:0000313" key="11">
    <source>
        <dbReference type="EMBL" id="KAF6060585.1"/>
    </source>
</evidence>
<evidence type="ECO:0000256" key="1">
    <source>
        <dbReference type="ARBA" id="ARBA00004141"/>
    </source>
</evidence>
<evidence type="ECO:0000259" key="10">
    <source>
        <dbReference type="Pfam" id="PF01490"/>
    </source>
</evidence>
<feature type="compositionally biased region" description="Low complexity" evidence="8">
    <location>
        <begin position="25"/>
        <end position="38"/>
    </location>
</feature>
<feature type="region of interest" description="Disordered" evidence="8">
    <location>
        <begin position="1"/>
        <end position="46"/>
    </location>
</feature>
<feature type="transmembrane region" description="Helical" evidence="9">
    <location>
        <begin position="286"/>
        <end position="307"/>
    </location>
</feature>
<dbReference type="GO" id="GO:0015179">
    <property type="term" value="F:L-amino acid transmembrane transporter activity"/>
    <property type="evidence" value="ECO:0007669"/>
    <property type="project" value="TreeGrafter"/>
</dbReference>
<evidence type="ECO:0000256" key="9">
    <source>
        <dbReference type="SAM" id="Phobius"/>
    </source>
</evidence>